<sequence>MDDRIHRINENLQGTTRNLRSLDHMLDDYRDVTRDQRSAVDRLREDVARTRAQLHEEQLRGPGHRHYESDSEYEGSPSPSRRRRRSRRSTVRFADDMNRELHDLNSSVRDLSTDQFELRGQFNKEVDRRDRYDADTRRTMKEISENLRRLPQSDPVAMRVESRLAAIQNDMRADRHFGDRYDELANLSTDLRHALREHHHLQQSAADERIRSQYIQQEAQKHRIESDLEVLKRKLDQSEGGKSALQNQVEELRNQLNRMEQERARVKLQMEEKHYEEELRERRRKRSVEEDKDRERKAMEREISDLRGQLSRAISASSEAEELRRGIERSERQRAQLSDHIETLTKDLENREKQTAKLITQLKEVSDKYDESERQKGQLIAQFDDTAQRFKDCNKELDRVSNELRSTQQALQEMERKRDEFKGRAQETVRQWKLKVKQLEREVDRHKHGANQLMQRNEQLVKEVEGHRQNLHHTGIQMENMKRELGDALAVRAAQDEQLRLKDVEINELKSVRMDLDRELRDVRTVADRLENELHTVSSRLSMVTDDKNKLEDKFSSIEAAHMLAQDQANQLQQELKEMSAIKADIAAKFSESNGKIHDMRQNFIELQHREKAAREESKMYQRQLNDERENHHVALEAVKRELNEAKVREAHVMQDIQRKMKRSHAEYEATIQALKMELSEEKSAHKISKRNEEKFRQEVDRLAQEIARSEEDNQKLARRLEMAREEFETQEKRARSRSPRPCIKLQRKKTVGPKLVCMQKRNEKITQMAETDLSRVKNVEDELLKARNDSKRFQANFEGLIHEMVAEVDALMEIAASGSKEKQKTIASCKGTSNGPSTALQEIKAKMKWLRGEVRDRIKMEHALKKDLQEALSCNESDRHFLMSELAKRDNVLDELSSVKHELSHREVENVHCVEKLQTQILDLTDELELRKIREDELLRQQAMDSKHVIEEIEELRGVQEEKARIEQRYVKLQETMRALQTELKTANFYGDKIEEIEKNMHNLRKSPRRKNHVRIQDGPPVRSRNSSLL</sequence>
<dbReference type="InParanoid" id="K1PNB5"/>
<evidence type="ECO:0008006" key="4">
    <source>
        <dbReference type="Google" id="ProtNLM"/>
    </source>
</evidence>
<dbReference type="PANTHER" id="PTHR46657">
    <property type="entry name" value="CENTROSOMAL PROTEIN OF 128 KDA"/>
    <property type="match status" value="1"/>
</dbReference>
<feature type="compositionally biased region" description="Basic residues" evidence="2">
    <location>
        <begin position="1005"/>
        <end position="1015"/>
    </location>
</feature>
<feature type="coiled-coil region" evidence="1">
    <location>
        <begin position="562"/>
        <end position="738"/>
    </location>
</feature>
<dbReference type="AlphaFoldDB" id="K1PNB5"/>
<proteinExistence type="predicted"/>
<dbReference type="GO" id="GO:0005814">
    <property type="term" value="C:centriole"/>
    <property type="evidence" value="ECO:0007669"/>
    <property type="project" value="TreeGrafter"/>
</dbReference>
<dbReference type="GO" id="GO:0000922">
    <property type="term" value="C:spindle pole"/>
    <property type="evidence" value="ECO:0007669"/>
    <property type="project" value="TreeGrafter"/>
</dbReference>
<feature type="region of interest" description="Disordered" evidence="2">
    <location>
        <begin position="51"/>
        <end position="89"/>
    </location>
</feature>
<evidence type="ECO:0000313" key="3">
    <source>
        <dbReference type="EMBL" id="EKC20374.1"/>
    </source>
</evidence>
<keyword evidence="1" id="KW-0175">Coiled coil</keyword>
<feature type="compositionally biased region" description="Basic and acidic residues" evidence="2">
    <location>
        <begin position="51"/>
        <end position="69"/>
    </location>
</feature>
<dbReference type="PANTHER" id="PTHR46657:SF1">
    <property type="entry name" value="CENTROSOMAL PROTEIN OF 128 KDA"/>
    <property type="match status" value="1"/>
</dbReference>
<dbReference type="SUPFAM" id="SSF57997">
    <property type="entry name" value="Tropomyosin"/>
    <property type="match status" value="1"/>
</dbReference>
<dbReference type="HOGENOM" id="CLU_010570_0_0_1"/>
<accession>K1PNB5</accession>
<dbReference type="InterPro" id="IPR026652">
    <property type="entry name" value="CEP128"/>
</dbReference>
<feature type="region of interest" description="Disordered" evidence="2">
    <location>
        <begin position="274"/>
        <end position="299"/>
    </location>
</feature>
<organism evidence="3">
    <name type="scientific">Magallana gigas</name>
    <name type="common">Pacific oyster</name>
    <name type="synonym">Crassostrea gigas</name>
    <dbReference type="NCBI Taxonomy" id="29159"/>
    <lineage>
        <taxon>Eukaryota</taxon>
        <taxon>Metazoa</taxon>
        <taxon>Spiralia</taxon>
        <taxon>Lophotrochozoa</taxon>
        <taxon>Mollusca</taxon>
        <taxon>Bivalvia</taxon>
        <taxon>Autobranchia</taxon>
        <taxon>Pteriomorphia</taxon>
        <taxon>Ostreida</taxon>
        <taxon>Ostreoidea</taxon>
        <taxon>Ostreidae</taxon>
        <taxon>Magallana</taxon>
    </lineage>
</organism>
<evidence type="ECO:0000256" key="2">
    <source>
        <dbReference type="SAM" id="MobiDB-lite"/>
    </source>
</evidence>
<feature type="compositionally biased region" description="Basic residues" evidence="2">
    <location>
        <begin position="80"/>
        <end position="89"/>
    </location>
</feature>
<protein>
    <recommendedName>
        <fullName evidence="4">Centrosomal protein of 128 kDa</fullName>
    </recommendedName>
</protein>
<gene>
    <name evidence="3" type="ORF">CGI_10006120</name>
</gene>
<dbReference type="EMBL" id="JH817195">
    <property type="protein sequence ID" value="EKC20374.1"/>
    <property type="molecule type" value="Genomic_DNA"/>
</dbReference>
<reference evidence="3" key="1">
    <citation type="journal article" date="2012" name="Nature">
        <title>The oyster genome reveals stress adaptation and complexity of shell formation.</title>
        <authorList>
            <person name="Zhang G."/>
            <person name="Fang X."/>
            <person name="Guo X."/>
            <person name="Li L."/>
            <person name="Luo R."/>
            <person name="Xu F."/>
            <person name="Yang P."/>
            <person name="Zhang L."/>
            <person name="Wang X."/>
            <person name="Qi H."/>
            <person name="Xiong Z."/>
            <person name="Que H."/>
            <person name="Xie Y."/>
            <person name="Holland P.W."/>
            <person name="Paps J."/>
            <person name="Zhu Y."/>
            <person name="Wu F."/>
            <person name="Chen Y."/>
            <person name="Wang J."/>
            <person name="Peng C."/>
            <person name="Meng J."/>
            <person name="Yang L."/>
            <person name="Liu J."/>
            <person name="Wen B."/>
            <person name="Zhang N."/>
            <person name="Huang Z."/>
            <person name="Zhu Q."/>
            <person name="Feng Y."/>
            <person name="Mount A."/>
            <person name="Hedgecock D."/>
            <person name="Xu Z."/>
            <person name="Liu Y."/>
            <person name="Domazet-Loso T."/>
            <person name="Du Y."/>
            <person name="Sun X."/>
            <person name="Zhang S."/>
            <person name="Liu B."/>
            <person name="Cheng P."/>
            <person name="Jiang X."/>
            <person name="Li J."/>
            <person name="Fan D."/>
            <person name="Wang W."/>
            <person name="Fu W."/>
            <person name="Wang T."/>
            <person name="Wang B."/>
            <person name="Zhang J."/>
            <person name="Peng Z."/>
            <person name="Li Y."/>
            <person name="Li N."/>
            <person name="Wang J."/>
            <person name="Chen M."/>
            <person name="He Y."/>
            <person name="Tan F."/>
            <person name="Song X."/>
            <person name="Zheng Q."/>
            <person name="Huang R."/>
            <person name="Yang H."/>
            <person name="Du X."/>
            <person name="Chen L."/>
            <person name="Yang M."/>
            <person name="Gaffney P.M."/>
            <person name="Wang S."/>
            <person name="Luo L."/>
            <person name="She Z."/>
            <person name="Ming Y."/>
            <person name="Huang W."/>
            <person name="Zhang S."/>
            <person name="Huang B."/>
            <person name="Zhang Y."/>
            <person name="Qu T."/>
            <person name="Ni P."/>
            <person name="Miao G."/>
            <person name="Wang J."/>
            <person name="Wang Q."/>
            <person name="Steinberg C.E."/>
            <person name="Wang H."/>
            <person name="Li N."/>
            <person name="Qian L."/>
            <person name="Zhang G."/>
            <person name="Li Y."/>
            <person name="Yang H."/>
            <person name="Liu X."/>
            <person name="Wang J."/>
            <person name="Yin Y."/>
            <person name="Wang J."/>
        </authorList>
    </citation>
    <scope>NUCLEOTIDE SEQUENCE [LARGE SCALE GENOMIC DNA]</scope>
    <source>
        <strain evidence="3">05x7-T-G4-1.051#20</strain>
    </source>
</reference>
<feature type="region of interest" description="Disordered" evidence="2">
    <location>
        <begin position="1005"/>
        <end position="1031"/>
    </location>
</feature>
<evidence type="ECO:0000256" key="1">
    <source>
        <dbReference type="SAM" id="Coils"/>
    </source>
</evidence>
<name>K1PNB5_MAGGI</name>